<dbReference type="AlphaFoldDB" id="A0A8T8I2S8"/>
<accession>A0A8T8I2S8</accession>
<evidence type="ECO:0000313" key="2">
    <source>
        <dbReference type="EMBL" id="QTR05142.1"/>
    </source>
</evidence>
<feature type="region of interest" description="Disordered" evidence="1">
    <location>
        <begin position="86"/>
        <end position="140"/>
    </location>
</feature>
<feature type="compositionally biased region" description="Polar residues" evidence="1">
    <location>
        <begin position="86"/>
        <end position="98"/>
    </location>
</feature>
<feature type="compositionally biased region" description="Acidic residues" evidence="1">
    <location>
        <begin position="131"/>
        <end position="140"/>
    </location>
</feature>
<protein>
    <submittedName>
        <fullName evidence="2">Uncharacterized protein</fullName>
    </submittedName>
</protein>
<evidence type="ECO:0000313" key="3">
    <source>
        <dbReference type="Proteomes" id="UP000671828"/>
    </source>
</evidence>
<dbReference type="Proteomes" id="UP000671828">
    <property type="component" value="Chromosome"/>
</dbReference>
<feature type="compositionally biased region" description="Pro residues" evidence="1">
    <location>
        <begin position="112"/>
        <end position="126"/>
    </location>
</feature>
<sequence>MTGGTGTGAQRLSQRNRAMLLLRLYSLLRQRQETDPDPQRQVVIERLRPLRDEVARGADPHEAERTALDPALEGLVDYLRLIESSSLGTDQAQTNRLLSSPAEIDDVLRRSPLPPPTTTPSGPGPTRPGADDLEELVEAA</sequence>
<evidence type="ECO:0000256" key="1">
    <source>
        <dbReference type="SAM" id="MobiDB-lite"/>
    </source>
</evidence>
<reference evidence="2" key="1">
    <citation type="submission" date="2021-04" db="EMBL/GenBank/DDBJ databases">
        <title>Saccharothrix algeriensis WGS.</title>
        <authorList>
            <person name="Stuskova K."/>
            <person name="Hakalova E."/>
            <person name="Tebbal A.B."/>
            <person name="Eichmeier A."/>
        </authorList>
    </citation>
    <scope>NUCLEOTIDE SEQUENCE</scope>
    <source>
        <strain evidence="2">NRRL B-24137</strain>
    </source>
</reference>
<name>A0A8T8I2S8_9PSEU</name>
<organism evidence="2 3">
    <name type="scientific">Saccharothrix algeriensis</name>
    <dbReference type="NCBI Taxonomy" id="173560"/>
    <lineage>
        <taxon>Bacteria</taxon>
        <taxon>Bacillati</taxon>
        <taxon>Actinomycetota</taxon>
        <taxon>Actinomycetes</taxon>
        <taxon>Pseudonocardiales</taxon>
        <taxon>Pseudonocardiaceae</taxon>
        <taxon>Saccharothrix</taxon>
    </lineage>
</organism>
<feature type="non-terminal residue" evidence="2">
    <location>
        <position position="140"/>
    </location>
</feature>
<gene>
    <name evidence="2" type="ORF">J7S33_10800</name>
</gene>
<dbReference type="EMBL" id="CP072788">
    <property type="protein sequence ID" value="QTR05142.1"/>
    <property type="molecule type" value="Genomic_DNA"/>
</dbReference>
<proteinExistence type="predicted"/>